<comment type="caution">
    <text evidence="2">The sequence shown here is derived from an EMBL/GenBank/DDBJ whole genome shotgun (WGS) entry which is preliminary data.</text>
</comment>
<name>A0A9W8H3B4_9FUNG</name>
<reference evidence="2" key="1">
    <citation type="submission" date="2022-07" db="EMBL/GenBank/DDBJ databases">
        <title>Phylogenomic reconstructions and comparative analyses of Kickxellomycotina fungi.</title>
        <authorList>
            <person name="Reynolds N.K."/>
            <person name="Stajich J.E."/>
            <person name="Barry K."/>
            <person name="Grigoriev I.V."/>
            <person name="Crous P."/>
            <person name="Smith M.E."/>
        </authorList>
    </citation>
    <scope>NUCLEOTIDE SEQUENCE</scope>
    <source>
        <strain evidence="2">NBRC 105414</strain>
    </source>
</reference>
<feature type="region of interest" description="Disordered" evidence="1">
    <location>
        <begin position="105"/>
        <end position="151"/>
    </location>
</feature>
<protein>
    <submittedName>
        <fullName evidence="2">Uncharacterized protein</fullName>
    </submittedName>
</protein>
<feature type="region of interest" description="Disordered" evidence="1">
    <location>
        <begin position="1"/>
        <end position="90"/>
    </location>
</feature>
<evidence type="ECO:0000256" key="1">
    <source>
        <dbReference type="SAM" id="MobiDB-lite"/>
    </source>
</evidence>
<gene>
    <name evidence="2" type="ORF">H4R18_004998</name>
</gene>
<dbReference type="EMBL" id="JANBUL010000272">
    <property type="protein sequence ID" value="KAJ2777732.1"/>
    <property type="molecule type" value="Genomic_DNA"/>
</dbReference>
<sequence>MHRDLPRLGSPPPARPLSQLNFRLSQRPPPAQRAFRRQISRTESIEDGSSGESVAADAPIDDYASSDDGRHGLPGGRPEPPTPLTVSSPALTLGPLRTISIHRQHLSPQSAPAGRPLLSQRPSPPRRALGPDGAAQPGQAADPAPAKRPRRLGPAAAEVLEAAARDASEFRVWQHCLGSGPGAQLVCNRPQPGLRLRLHAVQCVVEPHLFSAQAEVLELLEASADSGQPAPGAPLVALLSLAVCQDAAPHAAAQLARRLRAPGAGPVVAAVYRPWRMQAGDAPCLLASRFQLE</sequence>
<keyword evidence="3" id="KW-1185">Reference proteome</keyword>
<accession>A0A9W8H3B4</accession>
<proteinExistence type="predicted"/>
<dbReference type="Proteomes" id="UP001140217">
    <property type="component" value="Unassembled WGS sequence"/>
</dbReference>
<dbReference type="OrthoDB" id="5546578at2759"/>
<feature type="compositionally biased region" description="Low complexity" evidence="1">
    <location>
        <begin position="115"/>
        <end position="144"/>
    </location>
</feature>
<evidence type="ECO:0000313" key="3">
    <source>
        <dbReference type="Proteomes" id="UP001140217"/>
    </source>
</evidence>
<dbReference type="AlphaFoldDB" id="A0A9W8H3B4"/>
<organism evidence="2 3">
    <name type="scientific">Coemansia javaensis</name>
    <dbReference type="NCBI Taxonomy" id="2761396"/>
    <lineage>
        <taxon>Eukaryota</taxon>
        <taxon>Fungi</taxon>
        <taxon>Fungi incertae sedis</taxon>
        <taxon>Zoopagomycota</taxon>
        <taxon>Kickxellomycotina</taxon>
        <taxon>Kickxellomycetes</taxon>
        <taxon>Kickxellales</taxon>
        <taxon>Kickxellaceae</taxon>
        <taxon>Coemansia</taxon>
    </lineage>
</organism>
<evidence type="ECO:0000313" key="2">
    <source>
        <dbReference type="EMBL" id="KAJ2777732.1"/>
    </source>
</evidence>